<name>A0A8J5QSS1_9HYME</name>
<dbReference type="InterPro" id="IPR032062">
    <property type="entry name" value="DUF4803"/>
</dbReference>
<feature type="signal peptide" evidence="2">
    <location>
        <begin position="1"/>
        <end position="24"/>
    </location>
</feature>
<gene>
    <name evidence="3" type="ORF">G9C98_006022</name>
</gene>
<dbReference type="PANTHER" id="PTHR47890">
    <property type="entry name" value="LD24308P"/>
    <property type="match status" value="1"/>
</dbReference>
<proteinExistence type="predicted"/>
<dbReference type="PANTHER" id="PTHR47890:SF1">
    <property type="entry name" value="LD24308P"/>
    <property type="match status" value="1"/>
</dbReference>
<keyword evidence="4" id="KW-1185">Reference proteome</keyword>
<evidence type="ECO:0000256" key="1">
    <source>
        <dbReference type="SAM" id="Coils"/>
    </source>
</evidence>
<evidence type="ECO:0000313" key="3">
    <source>
        <dbReference type="EMBL" id="KAG8037811.1"/>
    </source>
</evidence>
<reference evidence="3" key="2">
    <citation type="submission" date="2021-04" db="EMBL/GenBank/DDBJ databases">
        <title>Genome-wide patterns of bracovirus chromosomal integration into multiple host tissues during parasitism.</title>
        <authorList>
            <person name="Chebbi M.A.C."/>
        </authorList>
    </citation>
    <scope>NUCLEOTIDE SEQUENCE</scope>
    <source>
        <tissue evidence="3">Whole body</tissue>
    </source>
</reference>
<comment type="caution">
    <text evidence="3">The sequence shown here is derived from an EMBL/GenBank/DDBJ whole genome shotgun (WGS) entry which is preliminary data.</text>
</comment>
<dbReference type="Pfam" id="PF16061">
    <property type="entry name" value="DUF4803"/>
    <property type="match status" value="1"/>
</dbReference>
<dbReference type="AlphaFoldDB" id="A0A8J5QSS1"/>
<organism evidence="3 4">
    <name type="scientific">Cotesia typhae</name>
    <dbReference type="NCBI Taxonomy" id="2053667"/>
    <lineage>
        <taxon>Eukaryota</taxon>
        <taxon>Metazoa</taxon>
        <taxon>Ecdysozoa</taxon>
        <taxon>Arthropoda</taxon>
        <taxon>Hexapoda</taxon>
        <taxon>Insecta</taxon>
        <taxon>Pterygota</taxon>
        <taxon>Neoptera</taxon>
        <taxon>Endopterygota</taxon>
        <taxon>Hymenoptera</taxon>
        <taxon>Apocrita</taxon>
        <taxon>Ichneumonoidea</taxon>
        <taxon>Braconidae</taxon>
        <taxon>Microgastrinae</taxon>
        <taxon>Cotesia</taxon>
    </lineage>
</organism>
<dbReference type="EMBL" id="JAAOIC020000047">
    <property type="protein sequence ID" value="KAG8037811.1"/>
    <property type="molecule type" value="Genomic_DNA"/>
</dbReference>
<protein>
    <submittedName>
        <fullName evidence="3">Uncharacterized protein</fullName>
    </submittedName>
</protein>
<evidence type="ECO:0000256" key="2">
    <source>
        <dbReference type="SAM" id="SignalP"/>
    </source>
</evidence>
<keyword evidence="1" id="KW-0175">Coiled coil</keyword>
<accession>A0A8J5QSS1</accession>
<dbReference type="OrthoDB" id="6366357at2759"/>
<reference evidence="3" key="1">
    <citation type="submission" date="2020-03" db="EMBL/GenBank/DDBJ databases">
        <authorList>
            <person name="Chebbi M.A."/>
            <person name="Drezen J.M."/>
        </authorList>
    </citation>
    <scope>NUCLEOTIDE SEQUENCE</scope>
    <source>
        <tissue evidence="3">Whole body</tissue>
    </source>
</reference>
<feature type="chain" id="PRO_5035192001" evidence="2">
    <location>
        <begin position="25"/>
        <end position="685"/>
    </location>
</feature>
<keyword evidence="2" id="KW-0732">Signal</keyword>
<dbReference type="Proteomes" id="UP000729913">
    <property type="component" value="Unassembled WGS sequence"/>
</dbReference>
<sequence>MTSLHVVGTFISVLLLLISTEKSASFFMDFGDAREILSFSRELTIGTLESLEWIRKDENNTGEDDYTFIKRTEKKILSLIKQTNRHLEDLEKQVDQRAGEIIDEVIKKVPQREQLNRDMDSLNELLGRINDIYLQYVEYYTYGDKYEIYTRSGRDDNNDVYFKVFEIYDKFSEKMTNEHLNTGKRHLNSLNSLRLWALVQKDMNIIEGMYSNYLQKLHAVTQTFEPINVEYWNNFADVVFTHPNVSISAALERISNVIIQQNLFIDAYKEAIAQICDEQQSPQQLLYNLYNIIAMSELRGFAMMQFSYTILRLHKNGTFHDERLKTLDDYKIRVSETLRAVRTAMAFAPRDLWRCDPDKHVEDVTYTELKQLFQGYIVNEVDLNPSGTCRENCAYYSYSNVQGCFDNLFCAKQRKCNGKVLNCQYFDSDMWICPSDMHSSRRYEYVEYENGRLFGKKGSCKKPITKVDKRGKIEQNSASWQPVNNYTIRDRGVNNGVDYHTLSWEKRAVDLDDLTAPDEHILTGVRFRMVGSHLNFEVRITPFNFTSGLLIKPFEKSQWTGNLNTEVSNGNSEQKRRELVISNPDVPIRIRQPSLPDSLSNQFLNFGPTDLDKDAAQSTIPFLDTQPVITNPPFPLAGAGIYHKGRSGSGGYIALKAITYDFKDHLHADVPSIPAILELNQIPAQ</sequence>
<feature type="coiled-coil region" evidence="1">
    <location>
        <begin position="73"/>
        <end position="132"/>
    </location>
</feature>
<evidence type="ECO:0000313" key="4">
    <source>
        <dbReference type="Proteomes" id="UP000729913"/>
    </source>
</evidence>